<evidence type="ECO:0000313" key="1">
    <source>
        <dbReference type="EMBL" id="CAG6678129.1"/>
    </source>
</evidence>
<sequence>MRGGGSEEECEEDDNMEETENYIRNANKDVLEKFYSGKEDIDTSVSCGAVYSDGGGLDIPSYMMGSERTWLQPDIMSEPSRKVSGNLCDTSHTPYVLNLIS</sequence>
<dbReference type="EMBL" id="HBUF01244908">
    <property type="protein sequence ID" value="CAG6678131.1"/>
    <property type="molecule type" value="Transcribed_RNA"/>
</dbReference>
<name>A0A8D8SYC6_9HEMI</name>
<organism evidence="1">
    <name type="scientific">Cacopsylla melanoneura</name>
    <dbReference type="NCBI Taxonomy" id="428564"/>
    <lineage>
        <taxon>Eukaryota</taxon>
        <taxon>Metazoa</taxon>
        <taxon>Ecdysozoa</taxon>
        <taxon>Arthropoda</taxon>
        <taxon>Hexapoda</taxon>
        <taxon>Insecta</taxon>
        <taxon>Pterygota</taxon>
        <taxon>Neoptera</taxon>
        <taxon>Paraneoptera</taxon>
        <taxon>Hemiptera</taxon>
        <taxon>Sternorrhyncha</taxon>
        <taxon>Psylloidea</taxon>
        <taxon>Psyllidae</taxon>
        <taxon>Psyllinae</taxon>
        <taxon>Cacopsylla</taxon>
    </lineage>
</organism>
<accession>A0A8D8SYC6</accession>
<protein>
    <submittedName>
        <fullName evidence="1">Uncharacterized protein</fullName>
    </submittedName>
</protein>
<reference evidence="1" key="1">
    <citation type="submission" date="2021-05" db="EMBL/GenBank/DDBJ databases">
        <authorList>
            <person name="Alioto T."/>
            <person name="Alioto T."/>
            <person name="Gomez Garrido J."/>
        </authorList>
    </citation>
    <scope>NUCLEOTIDE SEQUENCE</scope>
</reference>
<proteinExistence type="predicted"/>
<dbReference type="AlphaFoldDB" id="A0A8D8SYC6"/>
<dbReference type="EMBL" id="HBUF01244907">
    <property type="protein sequence ID" value="CAG6678129.1"/>
    <property type="molecule type" value="Transcribed_RNA"/>
</dbReference>